<dbReference type="Gene3D" id="3.40.50.10910">
    <property type="entry name" value="Amidohydrolase"/>
    <property type="match status" value="1"/>
</dbReference>
<evidence type="ECO:0000259" key="1">
    <source>
        <dbReference type="Pfam" id="PF01979"/>
    </source>
</evidence>
<dbReference type="KEGG" id="amd:AMED_6429"/>
<accession>A0A0H3DBW2</accession>
<dbReference type="PANTHER" id="PTHR43135:SF3">
    <property type="entry name" value="ALPHA-D-RIBOSE 1-METHYLPHOSPHONATE 5-TRIPHOSPHATE DIPHOSPHATASE"/>
    <property type="match status" value="1"/>
</dbReference>
<dbReference type="Pfam" id="PF01979">
    <property type="entry name" value="Amidohydro_1"/>
    <property type="match status" value="1"/>
</dbReference>
<dbReference type="GeneID" id="92874085"/>
<organism evidence="2 3">
    <name type="scientific">Amycolatopsis mediterranei (strain U-32)</name>
    <dbReference type="NCBI Taxonomy" id="749927"/>
    <lineage>
        <taxon>Bacteria</taxon>
        <taxon>Bacillati</taxon>
        <taxon>Actinomycetota</taxon>
        <taxon>Actinomycetes</taxon>
        <taxon>Pseudonocardiales</taxon>
        <taxon>Pseudonocardiaceae</taxon>
        <taxon>Amycolatopsis</taxon>
    </lineage>
</organism>
<dbReference type="SUPFAM" id="SSF51556">
    <property type="entry name" value="Metallo-dependent hydrolases"/>
    <property type="match status" value="1"/>
</dbReference>
<dbReference type="InterPro" id="IPR032466">
    <property type="entry name" value="Metal_Hydrolase"/>
</dbReference>
<reference evidence="2 3" key="1">
    <citation type="journal article" date="2010" name="Cell Res.">
        <title>Complete genome sequence of the rifamycin SV-producing Amycolatopsis mediterranei U32 revealed its genetic characteristics in phylogeny and metabolism.</title>
        <authorList>
            <person name="Zhao W."/>
            <person name="Zhong Y."/>
            <person name="Yuan H."/>
            <person name="Wang J."/>
            <person name="Zheng H."/>
            <person name="Wang Y."/>
            <person name="Cen X."/>
            <person name="Xu F."/>
            <person name="Bai J."/>
            <person name="Han X."/>
            <person name="Lu G."/>
            <person name="Zhu Y."/>
            <person name="Shao Z."/>
            <person name="Yan H."/>
            <person name="Li C."/>
            <person name="Peng N."/>
            <person name="Zhang Z."/>
            <person name="Zhang Y."/>
            <person name="Lin W."/>
            <person name="Fan Y."/>
            <person name="Qin Z."/>
            <person name="Hu Y."/>
            <person name="Zhu B."/>
            <person name="Wang S."/>
            <person name="Ding X."/>
            <person name="Zhao G.P."/>
        </authorList>
    </citation>
    <scope>NUCLEOTIDE SEQUENCE [LARGE SCALE GENOMIC DNA]</scope>
    <source>
        <strain evidence="3">U-32</strain>
    </source>
</reference>
<sequence>MTAITNVRIFDGAGLSEPRTVFLDGDRLAAEASSARTIDGTGKVLLPGLIDAHVHLHGRENLEQLIRHGVTTALDMATTSAELLTALRDQPGLSDIRSAGVPAIGPGGHHARMPGMPAEAIVTDPAQAKDFVAARRAAGSDYLKIVLEAPGGGGPELPVARALTGAAHEAGLLVIAHAANAGAYTMALDAGVDVVTHAPLGPPIAGEDIPRVKVVVPTLTMMKGISSGIGQPRLYEGAKTSVTLLHRAGVPILAGTDANAAPGSPSPVQHGASLHDELELLVAAGLSTVDALRAATALPAKHFGLTDRGAIRPGLRADLLLVDGDPVADIRATRAISRVWCAGVEC</sequence>
<dbReference type="InterPro" id="IPR006680">
    <property type="entry name" value="Amidohydro-rel"/>
</dbReference>
<dbReference type="RefSeq" id="WP_013228210.1">
    <property type="nucleotide sequence ID" value="NC_014318.1"/>
</dbReference>
<dbReference type="EMBL" id="CP002000">
    <property type="protein sequence ID" value="ADJ48161.1"/>
    <property type="molecule type" value="Genomic_DNA"/>
</dbReference>
<dbReference type="HOGENOM" id="CLU_023620_6_1_11"/>
<proteinExistence type="predicted"/>
<dbReference type="InterPro" id="IPR011059">
    <property type="entry name" value="Metal-dep_hydrolase_composite"/>
</dbReference>
<evidence type="ECO:0000313" key="3">
    <source>
        <dbReference type="Proteomes" id="UP000000328"/>
    </source>
</evidence>
<dbReference type="eggNOG" id="COG1228">
    <property type="taxonomic scope" value="Bacteria"/>
</dbReference>
<dbReference type="Gene3D" id="3.30.110.90">
    <property type="entry name" value="Amidohydrolase"/>
    <property type="match status" value="1"/>
</dbReference>
<dbReference type="PANTHER" id="PTHR43135">
    <property type="entry name" value="ALPHA-D-RIBOSE 1-METHYLPHOSPHONATE 5-TRIPHOSPHATE DIPHOSPHATASE"/>
    <property type="match status" value="1"/>
</dbReference>
<feature type="domain" description="Amidohydrolase-related" evidence="1">
    <location>
        <begin position="44"/>
        <end position="343"/>
    </location>
</feature>
<dbReference type="PATRIC" id="fig|749927.5.peg.6685"/>
<dbReference type="GO" id="GO:0016810">
    <property type="term" value="F:hydrolase activity, acting on carbon-nitrogen (but not peptide) bonds"/>
    <property type="evidence" value="ECO:0007669"/>
    <property type="project" value="InterPro"/>
</dbReference>
<protein>
    <submittedName>
        <fullName evidence="2">Amidohydrolase</fullName>
    </submittedName>
</protein>
<name>A0A0H3DBW2_AMYMU</name>
<dbReference type="Gene3D" id="2.30.40.10">
    <property type="entry name" value="Urease, subunit C, domain 1"/>
    <property type="match status" value="1"/>
</dbReference>
<dbReference type="SUPFAM" id="SSF51338">
    <property type="entry name" value="Composite domain of metallo-dependent hydrolases"/>
    <property type="match status" value="1"/>
</dbReference>
<evidence type="ECO:0000313" key="2">
    <source>
        <dbReference type="EMBL" id="ADJ48161.1"/>
    </source>
</evidence>
<dbReference type="Gene3D" id="1.20.58.520">
    <property type="entry name" value="Amidohydrolase"/>
    <property type="match status" value="1"/>
</dbReference>
<dbReference type="Proteomes" id="UP000000328">
    <property type="component" value="Chromosome"/>
</dbReference>
<dbReference type="OrthoDB" id="3514520at2"/>
<dbReference type="InterPro" id="IPR051781">
    <property type="entry name" value="Metallo-dep_Hydrolase"/>
</dbReference>
<gene>
    <name evidence="2" type="ordered locus">AMED_6429</name>
</gene>
<keyword evidence="2" id="KW-0378">Hydrolase</keyword>
<dbReference type="AlphaFoldDB" id="A0A0H3DBW2"/>